<comment type="caution">
    <text evidence="1">The sequence shown here is derived from an EMBL/GenBank/DDBJ whole genome shotgun (WGS) entry which is preliminary data.</text>
</comment>
<accession>A0A3D9EVN9</accession>
<dbReference type="EMBL" id="QRDL01000002">
    <property type="protein sequence ID" value="RED06956.1"/>
    <property type="molecule type" value="Genomic_DNA"/>
</dbReference>
<dbReference type="RefSeq" id="WP_220376259.1">
    <property type="nucleotide sequence ID" value="NZ_QRDL01000002.1"/>
</dbReference>
<protein>
    <submittedName>
        <fullName evidence="1">Uncharacterized protein</fullName>
    </submittedName>
</protein>
<evidence type="ECO:0000313" key="1">
    <source>
        <dbReference type="EMBL" id="RED06956.1"/>
    </source>
</evidence>
<sequence>MSTEQEVAQRMVEMWIARIPAFGDGIAEGMNEMAYALGAIDDRAHDHNRVRISQEVAKRWAKSQGAAA</sequence>
<dbReference type="Proteomes" id="UP000256988">
    <property type="component" value="Unassembled WGS sequence"/>
</dbReference>
<gene>
    <name evidence="1" type="ORF">DFO60_1462</name>
</gene>
<dbReference type="AlphaFoldDB" id="A0A3D9EVN9"/>
<organism evidence="1 2">
    <name type="scientific">Ectopseudomonas oleovorans</name>
    <name type="common">Pseudomonas oleovorans</name>
    <dbReference type="NCBI Taxonomy" id="301"/>
    <lineage>
        <taxon>Bacteria</taxon>
        <taxon>Pseudomonadati</taxon>
        <taxon>Pseudomonadota</taxon>
        <taxon>Gammaproteobacteria</taxon>
        <taxon>Pseudomonadales</taxon>
        <taxon>Pseudomonadaceae</taxon>
        <taxon>Ectopseudomonas</taxon>
    </lineage>
</organism>
<reference evidence="1 2" key="1">
    <citation type="submission" date="2018-07" db="EMBL/GenBank/DDBJ databases">
        <title>Genome sequencing of rice bacterial endophytes.</title>
        <authorList>
            <person name="Venturi V."/>
        </authorList>
    </citation>
    <scope>NUCLEOTIDE SEQUENCE [LARGE SCALE GENOMIC DNA]</scope>
    <source>
        <strain evidence="1 2">AG1002</strain>
    </source>
</reference>
<evidence type="ECO:0000313" key="2">
    <source>
        <dbReference type="Proteomes" id="UP000256988"/>
    </source>
</evidence>
<proteinExistence type="predicted"/>
<name>A0A3D9EVN9_ECTOL</name>